<dbReference type="InterPro" id="IPR036390">
    <property type="entry name" value="WH_DNA-bd_sf"/>
</dbReference>
<protein>
    <submittedName>
        <fullName evidence="5">FCD domain-containing protein</fullName>
    </submittedName>
</protein>
<keyword evidence="6" id="KW-1185">Reference proteome</keyword>
<proteinExistence type="predicted"/>
<feature type="domain" description="HTH gntR-type" evidence="4">
    <location>
        <begin position="12"/>
        <end position="79"/>
    </location>
</feature>
<dbReference type="SUPFAM" id="SSF46785">
    <property type="entry name" value="Winged helix' DNA-binding domain"/>
    <property type="match status" value="1"/>
</dbReference>
<dbReference type="GO" id="GO:0003677">
    <property type="term" value="F:DNA binding"/>
    <property type="evidence" value="ECO:0007669"/>
    <property type="project" value="UniProtKB-KW"/>
</dbReference>
<dbReference type="InterPro" id="IPR011711">
    <property type="entry name" value="GntR_C"/>
</dbReference>
<dbReference type="PROSITE" id="PS50949">
    <property type="entry name" value="HTH_GNTR"/>
    <property type="match status" value="1"/>
</dbReference>
<reference evidence="5 6" key="1">
    <citation type="submission" date="2019-11" db="EMBL/GenBank/DDBJ databases">
        <title>Draft genome of Amycolatopsis RM579.</title>
        <authorList>
            <person name="Duangmal K."/>
            <person name="Mingma R."/>
        </authorList>
    </citation>
    <scope>NUCLEOTIDE SEQUENCE [LARGE SCALE GENOMIC DNA]</scope>
    <source>
        <strain evidence="5 6">RM579</strain>
    </source>
</reference>
<name>A0A6N7ZCY8_9PSEU</name>
<organism evidence="5 6">
    <name type="scientific">Amycolatopsis pithecellobii</name>
    <dbReference type="NCBI Taxonomy" id="664692"/>
    <lineage>
        <taxon>Bacteria</taxon>
        <taxon>Bacillati</taxon>
        <taxon>Actinomycetota</taxon>
        <taxon>Actinomycetes</taxon>
        <taxon>Pseudonocardiales</taxon>
        <taxon>Pseudonocardiaceae</taxon>
        <taxon>Amycolatopsis</taxon>
    </lineage>
</organism>
<keyword evidence="2" id="KW-0238">DNA-binding</keyword>
<keyword evidence="1" id="KW-0805">Transcription regulation</keyword>
<gene>
    <name evidence="5" type="ORF">GKO32_37060</name>
</gene>
<evidence type="ECO:0000259" key="4">
    <source>
        <dbReference type="PROSITE" id="PS50949"/>
    </source>
</evidence>
<dbReference type="PANTHER" id="PTHR43537">
    <property type="entry name" value="TRANSCRIPTIONAL REGULATOR, GNTR FAMILY"/>
    <property type="match status" value="1"/>
</dbReference>
<dbReference type="RefSeq" id="WP_154761585.1">
    <property type="nucleotide sequence ID" value="NZ_WMBA01000113.1"/>
</dbReference>
<dbReference type="SMART" id="SM00895">
    <property type="entry name" value="FCD"/>
    <property type="match status" value="1"/>
</dbReference>
<evidence type="ECO:0000256" key="3">
    <source>
        <dbReference type="ARBA" id="ARBA00023163"/>
    </source>
</evidence>
<dbReference type="InterPro" id="IPR008920">
    <property type="entry name" value="TF_FadR/GntR_C"/>
</dbReference>
<dbReference type="Gene3D" id="1.20.120.530">
    <property type="entry name" value="GntR ligand-binding domain-like"/>
    <property type="match status" value="1"/>
</dbReference>
<dbReference type="Pfam" id="PF07729">
    <property type="entry name" value="FCD"/>
    <property type="match status" value="1"/>
</dbReference>
<dbReference type="GO" id="GO:0003700">
    <property type="term" value="F:DNA-binding transcription factor activity"/>
    <property type="evidence" value="ECO:0007669"/>
    <property type="project" value="InterPro"/>
</dbReference>
<dbReference type="EMBL" id="WMBA01000113">
    <property type="protein sequence ID" value="MTD59556.1"/>
    <property type="molecule type" value="Genomic_DNA"/>
</dbReference>
<dbReference type="Proteomes" id="UP000440096">
    <property type="component" value="Unassembled WGS sequence"/>
</dbReference>
<dbReference type="OrthoDB" id="9816161at2"/>
<dbReference type="InterPro" id="IPR000524">
    <property type="entry name" value="Tscrpt_reg_HTH_GntR"/>
</dbReference>
<dbReference type="Gene3D" id="1.10.10.10">
    <property type="entry name" value="Winged helix-like DNA-binding domain superfamily/Winged helix DNA-binding domain"/>
    <property type="match status" value="1"/>
</dbReference>
<keyword evidence="3" id="KW-0804">Transcription</keyword>
<dbReference type="InterPro" id="IPR036388">
    <property type="entry name" value="WH-like_DNA-bd_sf"/>
</dbReference>
<evidence type="ECO:0000256" key="2">
    <source>
        <dbReference type="ARBA" id="ARBA00023125"/>
    </source>
</evidence>
<dbReference type="PANTHER" id="PTHR43537:SF24">
    <property type="entry name" value="GLUCONATE OPERON TRANSCRIPTIONAL REPRESSOR"/>
    <property type="match status" value="1"/>
</dbReference>
<sequence length="229" mass="25614">MSPGRLSANSKLSAVDVAVHEIRRLILSGTLPPGKPFVAQSLAERIGVSHVPVREALRKLEAQGLVSLSPSRSAIVNPLHAEDLQSIYRMRLWIEPRLAALSAPSRTAVELAMLEDQLEGMFRLPVTEESWHGHAEFHRLYVLPAARNWELRILQVLWDASERFTRLAFDPVEAPPAQLEHNRARHAQLLDAARTRDAGAVERELEAHLEENQAAALRTLESLFSRDAD</sequence>
<evidence type="ECO:0000313" key="6">
    <source>
        <dbReference type="Proteomes" id="UP000440096"/>
    </source>
</evidence>
<dbReference type="Pfam" id="PF00392">
    <property type="entry name" value="GntR"/>
    <property type="match status" value="1"/>
</dbReference>
<dbReference type="SMART" id="SM00345">
    <property type="entry name" value="HTH_GNTR"/>
    <property type="match status" value="1"/>
</dbReference>
<accession>A0A6N7ZCY8</accession>
<comment type="caution">
    <text evidence="5">The sequence shown here is derived from an EMBL/GenBank/DDBJ whole genome shotgun (WGS) entry which is preliminary data.</text>
</comment>
<evidence type="ECO:0000313" key="5">
    <source>
        <dbReference type="EMBL" id="MTD59556.1"/>
    </source>
</evidence>
<dbReference type="AlphaFoldDB" id="A0A6N7ZCY8"/>
<evidence type="ECO:0000256" key="1">
    <source>
        <dbReference type="ARBA" id="ARBA00023015"/>
    </source>
</evidence>
<dbReference type="SUPFAM" id="SSF48008">
    <property type="entry name" value="GntR ligand-binding domain-like"/>
    <property type="match status" value="1"/>
</dbReference>